<dbReference type="EnsemblMetazoa" id="AEPI001358-RA">
    <property type="protein sequence ID" value="AEPI001358-PA"/>
    <property type="gene ID" value="AEPI001358"/>
</dbReference>
<organism evidence="1 2">
    <name type="scientific">Anopheles epiroticus</name>
    <dbReference type="NCBI Taxonomy" id="199890"/>
    <lineage>
        <taxon>Eukaryota</taxon>
        <taxon>Metazoa</taxon>
        <taxon>Ecdysozoa</taxon>
        <taxon>Arthropoda</taxon>
        <taxon>Hexapoda</taxon>
        <taxon>Insecta</taxon>
        <taxon>Pterygota</taxon>
        <taxon>Neoptera</taxon>
        <taxon>Endopterygota</taxon>
        <taxon>Diptera</taxon>
        <taxon>Nematocera</taxon>
        <taxon>Culicoidea</taxon>
        <taxon>Culicidae</taxon>
        <taxon>Anophelinae</taxon>
        <taxon>Anopheles</taxon>
    </lineage>
</organism>
<reference evidence="2" key="1">
    <citation type="submission" date="2013-03" db="EMBL/GenBank/DDBJ databases">
        <title>The Genome Sequence of Anopheles epiroticus epiroticus2.</title>
        <authorList>
            <consortium name="The Broad Institute Genomics Platform"/>
            <person name="Neafsey D.E."/>
            <person name="Howell P."/>
            <person name="Walker B."/>
            <person name="Young S.K."/>
            <person name="Zeng Q."/>
            <person name="Gargeya S."/>
            <person name="Fitzgerald M."/>
            <person name="Haas B."/>
            <person name="Abouelleil A."/>
            <person name="Allen A.W."/>
            <person name="Alvarado L."/>
            <person name="Arachchi H.M."/>
            <person name="Berlin A.M."/>
            <person name="Chapman S.B."/>
            <person name="Gainer-Dewar J."/>
            <person name="Goldberg J."/>
            <person name="Griggs A."/>
            <person name="Gujja S."/>
            <person name="Hansen M."/>
            <person name="Howarth C."/>
            <person name="Imamovic A."/>
            <person name="Ireland A."/>
            <person name="Larimer J."/>
            <person name="McCowan C."/>
            <person name="Murphy C."/>
            <person name="Pearson M."/>
            <person name="Poon T.W."/>
            <person name="Priest M."/>
            <person name="Roberts A."/>
            <person name="Saif S."/>
            <person name="Shea T."/>
            <person name="Sisk P."/>
            <person name="Sykes S."/>
            <person name="Wortman J."/>
            <person name="Nusbaum C."/>
            <person name="Birren B."/>
        </authorList>
    </citation>
    <scope>NUCLEOTIDE SEQUENCE [LARGE SCALE GENOMIC DNA]</scope>
    <source>
        <strain evidence="2">Epiroticus2</strain>
    </source>
</reference>
<protein>
    <submittedName>
        <fullName evidence="1">Uncharacterized protein</fullName>
    </submittedName>
</protein>
<proteinExistence type="predicted"/>
<evidence type="ECO:0000313" key="1">
    <source>
        <dbReference type="EnsemblMetazoa" id="AEPI001358-PA"/>
    </source>
</evidence>
<dbReference type="VEuPathDB" id="VectorBase:AEPI001358"/>
<name>A0A182P374_9DIPT</name>
<evidence type="ECO:0000313" key="2">
    <source>
        <dbReference type="Proteomes" id="UP000075885"/>
    </source>
</evidence>
<dbReference type="Proteomes" id="UP000075885">
    <property type="component" value="Unassembled WGS sequence"/>
</dbReference>
<dbReference type="AlphaFoldDB" id="A0A182P374"/>
<sequence>MYVTTYDRIILLQDYARSLMAAPVCTYLQTIKWDPRYGLDISSFYHLFRLMEHRLTTKHF</sequence>
<accession>A0A182P374</accession>
<reference evidence="1" key="2">
    <citation type="submission" date="2020-05" db="UniProtKB">
        <authorList>
            <consortium name="EnsemblMetazoa"/>
        </authorList>
    </citation>
    <scope>IDENTIFICATION</scope>
    <source>
        <strain evidence="1">Epiroticus2</strain>
    </source>
</reference>
<keyword evidence="2" id="KW-1185">Reference proteome</keyword>